<dbReference type="RefSeq" id="WP_345235959.1">
    <property type="nucleotide sequence ID" value="NZ_BAABGZ010000020.1"/>
</dbReference>
<organism evidence="4 5">
    <name type="scientific">Hymenobacter saemangeumensis</name>
    <dbReference type="NCBI Taxonomy" id="1084522"/>
    <lineage>
        <taxon>Bacteria</taxon>
        <taxon>Pseudomonadati</taxon>
        <taxon>Bacteroidota</taxon>
        <taxon>Cytophagia</taxon>
        <taxon>Cytophagales</taxon>
        <taxon>Hymenobacteraceae</taxon>
        <taxon>Hymenobacter</taxon>
    </lineage>
</organism>
<keyword evidence="5" id="KW-1185">Reference proteome</keyword>
<dbReference type="InterPro" id="IPR036938">
    <property type="entry name" value="PAP2/HPO_sf"/>
</dbReference>
<keyword evidence="2" id="KW-0732">Signal</keyword>
<feature type="chain" id="PRO_5047043996" description="Phosphatidic acid phosphatase type 2/haloperoxidase domain-containing protein" evidence="2">
    <location>
        <begin position="28"/>
        <end position="280"/>
    </location>
</feature>
<dbReference type="EMBL" id="BAABGZ010000020">
    <property type="protein sequence ID" value="GAA4356683.1"/>
    <property type="molecule type" value="Genomic_DNA"/>
</dbReference>
<dbReference type="SUPFAM" id="SSF48317">
    <property type="entry name" value="Acid phosphatase/Vanadium-dependent haloperoxidase"/>
    <property type="match status" value="1"/>
</dbReference>
<reference evidence="5" key="1">
    <citation type="journal article" date="2019" name="Int. J. Syst. Evol. Microbiol.">
        <title>The Global Catalogue of Microorganisms (GCM) 10K type strain sequencing project: providing services to taxonomists for standard genome sequencing and annotation.</title>
        <authorList>
            <consortium name="The Broad Institute Genomics Platform"/>
            <consortium name="The Broad Institute Genome Sequencing Center for Infectious Disease"/>
            <person name="Wu L."/>
            <person name="Ma J."/>
        </authorList>
    </citation>
    <scope>NUCLEOTIDE SEQUENCE [LARGE SCALE GENOMIC DNA]</scope>
    <source>
        <strain evidence="5">JCM 17923</strain>
    </source>
</reference>
<evidence type="ECO:0000256" key="1">
    <source>
        <dbReference type="SAM" id="Phobius"/>
    </source>
</evidence>
<dbReference type="Gene3D" id="1.20.144.10">
    <property type="entry name" value="Phosphatidic acid phosphatase type 2/haloperoxidase"/>
    <property type="match status" value="1"/>
</dbReference>
<feature type="transmembrane region" description="Helical" evidence="1">
    <location>
        <begin position="126"/>
        <end position="148"/>
    </location>
</feature>
<protein>
    <recommendedName>
        <fullName evidence="3">Phosphatidic acid phosphatase type 2/haloperoxidase domain-containing protein</fullName>
    </recommendedName>
</protein>
<gene>
    <name evidence="4" type="ORF">GCM10023185_20710</name>
</gene>
<sequence length="280" mass="30073">MKLFIQRITRQLFLLAGLGALTLPAQAQQAPSPYQTSFKKDGLITLGLAGVNTAGLLLIRGKTGLSEAEVLAIRKEDVNGFDRFSAGWYDEDARTVSDYIFAGSLVGTPIFLALNKGTRARYGQLAGLYVQTVASTGAIFTMAAGTVYRQRPLTYSSEASITERRRQNATNSFFAGHTATTAAATFFAAKVYNDFYPDSRARPVVWATAAAIPAAVGYYRLKAGKHFLSDNLLGYAVGAASGILVPHFHKTNRGGTSLVPIQGFTPNGYSYGGLQLTHQL</sequence>
<feature type="signal peptide" evidence="2">
    <location>
        <begin position="1"/>
        <end position="27"/>
    </location>
</feature>
<dbReference type="InterPro" id="IPR000326">
    <property type="entry name" value="PAP2/HPO"/>
</dbReference>
<evidence type="ECO:0000256" key="2">
    <source>
        <dbReference type="SAM" id="SignalP"/>
    </source>
</evidence>
<feature type="domain" description="Phosphatidic acid phosphatase type 2/haloperoxidase" evidence="3">
    <location>
        <begin position="129"/>
        <end position="252"/>
    </location>
</feature>
<keyword evidence="1" id="KW-0472">Membrane</keyword>
<dbReference type="Proteomes" id="UP001501153">
    <property type="component" value="Unassembled WGS sequence"/>
</dbReference>
<evidence type="ECO:0000313" key="4">
    <source>
        <dbReference type="EMBL" id="GAA4356683.1"/>
    </source>
</evidence>
<dbReference type="Pfam" id="PF01569">
    <property type="entry name" value="PAP2"/>
    <property type="match status" value="1"/>
</dbReference>
<keyword evidence="1" id="KW-0812">Transmembrane</keyword>
<evidence type="ECO:0000259" key="3">
    <source>
        <dbReference type="Pfam" id="PF01569"/>
    </source>
</evidence>
<evidence type="ECO:0000313" key="5">
    <source>
        <dbReference type="Proteomes" id="UP001501153"/>
    </source>
</evidence>
<accession>A0ABP8IDQ3</accession>
<comment type="caution">
    <text evidence="4">The sequence shown here is derived from an EMBL/GenBank/DDBJ whole genome shotgun (WGS) entry which is preliminary data.</text>
</comment>
<keyword evidence="1" id="KW-1133">Transmembrane helix</keyword>
<proteinExistence type="predicted"/>
<name>A0ABP8IDQ3_9BACT</name>